<dbReference type="AlphaFoldDB" id="A0A0D8X8U1"/>
<evidence type="ECO:0000313" key="2">
    <source>
        <dbReference type="Proteomes" id="UP000053766"/>
    </source>
</evidence>
<organism evidence="1 2">
    <name type="scientific">Dictyocaulus viviparus</name>
    <name type="common">Bovine lungworm</name>
    <dbReference type="NCBI Taxonomy" id="29172"/>
    <lineage>
        <taxon>Eukaryota</taxon>
        <taxon>Metazoa</taxon>
        <taxon>Ecdysozoa</taxon>
        <taxon>Nematoda</taxon>
        <taxon>Chromadorea</taxon>
        <taxon>Rhabditida</taxon>
        <taxon>Rhabditina</taxon>
        <taxon>Rhabditomorpha</taxon>
        <taxon>Strongyloidea</taxon>
        <taxon>Metastrongylidae</taxon>
        <taxon>Dictyocaulus</taxon>
    </lineage>
</organism>
<protein>
    <submittedName>
        <fullName evidence="1">Uncharacterized protein</fullName>
    </submittedName>
</protein>
<gene>
    <name evidence="1" type="ORF">DICVIV_13027</name>
</gene>
<name>A0A0D8X8U1_DICVI</name>
<dbReference type="EMBL" id="KN716934">
    <property type="protein sequence ID" value="KJH41000.1"/>
    <property type="molecule type" value="Genomic_DNA"/>
</dbReference>
<evidence type="ECO:0000313" key="1">
    <source>
        <dbReference type="EMBL" id="KJH41000.1"/>
    </source>
</evidence>
<dbReference type="PANTHER" id="PTHR34141:SF1">
    <property type="match status" value="1"/>
</dbReference>
<dbReference type="STRING" id="29172.A0A0D8X8U1"/>
<reference evidence="1 2" key="1">
    <citation type="submission" date="2013-11" db="EMBL/GenBank/DDBJ databases">
        <title>Draft genome of the bovine lungworm Dictyocaulus viviparus.</title>
        <authorList>
            <person name="Mitreva M."/>
        </authorList>
    </citation>
    <scope>NUCLEOTIDE SEQUENCE [LARGE SCALE GENOMIC DNA]</scope>
    <source>
        <strain evidence="1 2">HannoverDv2000</strain>
    </source>
</reference>
<dbReference type="OrthoDB" id="5826989at2759"/>
<sequence length="98" mass="11233">MDKSVQASDNKPIDPITGANPFSEVTDQICRLPLPTLFYRLEAVHLGDLMRTSMNEVLEQQGLNVSVFQTQLKINLIEDLKYRFLSQDLELKKLLIIE</sequence>
<dbReference type="Proteomes" id="UP000053766">
    <property type="component" value="Unassembled WGS sequence"/>
</dbReference>
<accession>A0A0D8X8U1</accession>
<keyword evidence="2" id="KW-1185">Reference proteome</keyword>
<proteinExistence type="predicted"/>
<reference evidence="2" key="2">
    <citation type="journal article" date="2016" name="Sci. Rep.">
        <title>Dictyocaulus viviparus genome, variome and transcriptome elucidate lungworm biology and support future intervention.</title>
        <authorList>
            <person name="McNulty S.N."/>
            <person name="Strube C."/>
            <person name="Rosa B.A."/>
            <person name="Martin J.C."/>
            <person name="Tyagi R."/>
            <person name="Choi Y.J."/>
            <person name="Wang Q."/>
            <person name="Hallsworth Pepin K."/>
            <person name="Zhang X."/>
            <person name="Ozersky P."/>
            <person name="Wilson R.K."/>
            <person name="Sternberg P.W."/>
            <person name="Gasser R.B."/>
            <person name="Mitreva M."/>
        </authorList>
    </citation>
    <scope>NUCLEOTIDE SEQUENCE [LARGE SCALE GENOMIC DNA]</scope>
    <source>
        <strain evidence="2">HannoverDv2000</strain>
    </source>
</reference>
<dbReference type="PANTHER" id="PTHR34141">
    <property type="match status" value="1"/>
</dbReference>